<accession>A0A8I0DNV9</accession>
<comment type="caution">
    <text evidence="3">The sequence shown here is derived from an EMBL/GenBank/DDBJ whole genome shotgun (WGS) entry which is preliminary data.</text>
</comment>
<feature type="domain" description="Serine aminopeptidase S33" evidence="2">
    <location>
        <begin position="98"/>
        <end position="197"/>
    </location>
</feature>
<keyword evidence="3" id="KW-0378">Hydrolase</keyword>
<feature type="domain" description="Serine hydrolase" evidence="1">
    <location>
        <begin position="237"/>
        <end position="289"/>
    </location>
</feature>
<dbReference type="Proteomes" id="UP000662088">
    <property type="component" value="Unassembled WGS sequence"/>
</dbReference>
<evidence type="ECO:0000259" key="2">
    <source>
        <dbReference type="Pfam" id="PF12146"/>
    </source>
</evidence>
<dbReference type="InterPro" id="IPR029058">
    <property type="entry name" value="AB_hydrolase_fold"/>
</dbReference>
<dbReference type="Gene3D" id="3.40.50.1820">
    <property type="entry name" value="alpha/beta hydrolase"/>
    <property type="match status" value="1"/>
</dbReference>
<gene>
    <name evidence="3" type="ORF">H8R92_03655</name>
</gene>
<evidence type="ECO:0000259" key="1">
    <source>
        <dbReference type="Pfam" id="PF03959"/>
    </source>
</evidence>
<dbReference type="AlphaFoldDB" id="A0A8I0DNV9"/>
<dbReference type="PANTHER" id="PTHR43358:SF4">
    <property type="entry name" value="ALPHA_BETA HYDROLASE FOLD-1 DOMAIN-CONTAINING PROTEIN"/>
    <property type="match status" value="1"/>
</dbReference>
<dbReference type="InterPro" id="IPR022742">
    <property type="entry name" value="Hydrolase_4"/>
</dbReference>
<protein>
    <submittedName>
        <fullName evidence="3">Alpha/beta hydrolase</fullName>
    </submittedName>
</protein>
<sequence>MKKIIMVIIVILALLCALILGIGGNYLYNLAVNPSVSKDMVFNSSKNDVAQEETSGDVTEETKNWLEDESGYSDVYITSDDGLKLHNYKIINEYTSNKWVIPVHGYTSNGVGMAFYAEKFYNMGYNVMIPDLRGHGESEGDYIGMGWDDRKDIMNLIDYIIAEDSKAEIVLFGVSMGAATVMMVSGEELPSNVKAVIEDCGYTSAWDQFAYQLKVLFNLPEFPMMNIADIICKIRAGYFISDASAIKQVKKSVTPTLFIHGDSDSFVPFEMQEELYEACNAEKEKVVIEGAAHAKASSTNPELYWTSVVDFLEKYVE</sequence>
<dbReference type="InterPro" id="IPR052920">
    <property type="entry name" value="DNA-binding_regulatory"/>
</dbReference>
<dbReference type="Pfam" id="PF03959">
    <property type="entry name" value="FSH1"/>
    <property type="match status" value="1"/>
</dbReference>
<name>A0A8I0DNV9_9CLOT</name>
<organism evidence="3 4">
    <name type="scientific">Clostridium lentum</name>
    <dbReference type="NCBI Taxonomy" id="2763037"/>
    <lineage>
        <taxon>Bacteria</taxon>
        <taxon>Bacillati</taxon>
        <taxon>Bacillota</taxon>
        <taxon>Clostridia</taxon>
        <taxon>Eubacteriales</taxon>
        <taxon>Clostridiaceae</taxon>
        <taxon>Clostridium</taxon>
    </lineage>
</organism>
<dbReference type="GO" id="GO:0016787">
    <property type="term" value="F:hydrolase activity"/>
    <property type="evidence" value="ECO:0007669"/>
    <property type="project" value="UniProtKB-KW"/>
</dbReference>
<dbReference type="SUPFAM" id="SSF53474">
    <property type="entry name" value="alpha/beta-Hydrolases"/>
    <property type="match status" value="1"/>
</dbReference>
<dbReference type="RefSeq" id="WP_022211738.1">
    <property type="nucleotide sequence ID" value="NZ_JACOOQ010000004.1"/>
</dbReference>
<dbReference type="InterPro" id="IPR005645">
    <property type="entry name" value="FSH-like_dom"/>
</dbReference>
<proteinExistence type="predicted"/>
<dbReference type="Pfam" id="PF12146">
    <property type="entry name" value="Hydrolase_4"/>
    <property type="match status" value="1"/>
</dbReference>
<evidence type="ECO:0000313" key="4">
    <source>
        <dbReference type="Proteomes" id="UP000662088"/>
    </source>
</evidence>
<reference evidence="3" key="1">
    <citation type="submission" date="2020-08" db="EMBL/GenBank/DDBJ databases">
        <title>Genome public.</title>
        <authorList>
            <person name="Liu C."/>
            <person name="Sun Q."/>
        </authorList>
    </citation>
    <scope>NUCLEOTIDE SEQUENCE</scope>
    <source>
        <strain evidence="3">NSJ-42</strain>
    </source>
</reference>
<dbReference type="EMBL" id="JACOOQ010000004">
    <property type="protein sequence ID" value="MBC5639536.1"/>
    <property type="molecule type" value="Genomic_DNA"/>
</dbReference>
<keyword evidence="4" id="KW-1185">Reference proteome</keyword>
<evidence type="ECO:0000313" key="3">
    <source>
        <dbReference type="EMBL" id="MBC5639536.1"/>
    </source>
</evidence>
<dbReference type="PANTHER" id="PTHR43358">
    <property type="entry name" value="ALPHA/BETA-HYDROLASE"/>
    <property type="match status" value="1"/>
</dbReference>